<dbReference type="KEGG" id="ares:IWH25_06905"/>
<dbReference type="Proteomes" id="UP000663444">
    <property type="component" value="Chromosome"/>
</dbReference>
<accession>A0A974SRG0</accession>
<evidence type="ECO:0008006" key="3">
    <source>
        <dbReference type="Google" id="ProtNLM"/>
    </source>
</evidence>
<keyword evidence="2" id="KW-1185">Reference proteome</keyword>
<organism evidence="1 2">
    <name type="scientific">Azospira restricta</name>
    <dbReference type="NCBI Taxonomy" id="404405"/>
    <lineage>
        <taxon>Bacteria</taxon>
        <taxon>Pseudomonadati</taxon>
        <taxon>Pseudomonadota</taxon>
        <taxon>Betaproteobacteria</taxon>
        <taxon>Rhodocyclales</taxon>
        <taxon>Rhodocyclaceae</taxon>
        <taxon>Azospira</taxon>
    </lineage>
</organism>
<proteinExistence type="predicted"/>
<dbReference type="RefSeq" id="WP_203388588.1">
    <property type="nucleotide sequence ID" value="NZ_CP064781.1"/>
</dbReference>
<name>A0A974SRG0_9RHOO</name>
<dbReference type="EMBL" id="CP064781">
    <property type="protein sequence ID" value="QRJ65064.1"/>
    <property type="molecule type" value="Genomic_DNA"/>
</dbReference>
<reference evidence="1" key="1">
    <citation type="submission" date="2020-11" db="EMBL/GenBank/DDBJ databases">
        <title>Azospira restricta DSM 18626 genome sequence.</title>
        <authorList>
            <person name="Moe W.M."/>
        </authorList>
    </citation>
    <scope>NUCLEOTIDE SEQUENCE</scope>
    <source>
        <strain evidence="1">DSM 18626</strain>
    </source>
</reference>
<dbReference type="AlphaFoldDB" id="A0A974SRG0"/>
<evidence type="ECO:0000313" key="2">
    <source>
        <dbReference type="Proteomes" id="UP000663444"/>
    </source>
</evidence>
<protein>
    <recommendedName>
        <fullName evidence="3">PilZ domain-containing protein</fullName>
    </recommendedName>
</protein>
<gene>
    <name evidence="1" type="ORF">IWH25_06905</name>
</gene>
<evidence type="ECO:0000313" key="1">
    <source>
        <dbReference type="EMBL" id="QRJ65064.1"/>
    </source>
</evidence>
<sequence>MILNLFSSRPDHPLADAKEVKRVLAELPPDNAFKAVDEIAGWLESLANAEDFRVDLLFDVARQLDDAVQPHLKRLARDYFGTPRLSRAEEKRLWSANFGYWGLLAAVCERCLTALADKGSGDKGGEKGAEALRGALPLVAARTIAALGQQVKWMEFRYGPIEANLWHRLGRAYLIAEAGKVAQKPLQLYPNVPGSTTVAGEYLHVLAFHASSMDSLLPLEIELADRLIAHFQSGFAFSPDGHEQGVYWVDAAKAQPPMRMAKVPSAMTPTLRFFSPGAVPKALDELIRHVERGEVPTDLHLGGQYQAKTVLPVLRHLALYWAPQPPQREHPRHNVKTRLAVLHGFDDSFTVFAGEVARVGKERAAESWVVENVSLGGFGAAVDNLRGDWLKVGSLISMQPEGGDNWVLGIVRRFSRDSETQAGVGIQTLARQATAIELRPRSATYSVGSGVPGIRLPEDRAPGEVRLVLPHATFDIRESLEYASGDKRYLLTPIELIESGADFEIARYRELVES</sequence>